<dbReference type="PANTHER" id="PTHR23034">
    <property type="entry name" value="GLUTAMATE-RICH PROTEIN 3"/>
    <property type="match status" value="1"/>
</dbReference>
<evidence type="ECO:0000256" key="1">
    <source>
        <dbReference type="SAM" id="Coils"/>
    </source>
</evidence>
<dbReference type="Proteomes" id="UP000277928">
    <property type="component" value="Unassembled WGS sequence"/>
</dbReference>
<feature type="coiled-coil region" evidence="1">
    <location>
        <begin position="64"/>
        <end position="91"/>
    </location>
</feature>
<feature type="region of interest" description="Disordered" evidence="2">
    <location>
        <begin position="690"/>
        <end position="715"/>
    </location>
</feature>
<name>A0A3P6SV15_LITSI</name>
<evidence type="ECO:0000313" key="4">
    <source>
        <dbReference type="Proteomes" id="UP000277928"/>
    </source>
</evidence>
<feature type="compositionally biased region" description="Low complexity" evidence="2">
    <location>
        <begin position="320"/>
        <end position="332"/>
    </location>
</feature>
<accession>A0A3P6SV15</accession>
<feature type="region of interest" description="Disordered" evidence="2">
    <location>
        <begin position="244"/>
        <end position="335"/>
    </location>
</feature>
<evidence type="ECO:0000256" key="2">
    <source>
        <dbReference type="SAM" id="MobiDB-lite"/>
    </source>
</evidence>
<sequence length="1515" mass="169378">MTSTVTMNDDLLDNYNPLYDVHLRQYFAMPHMQRHLRNIGLLDDAKRSDDITDKESTKQHHAIIDKILRNREAELQKYADLQRKLHAAEKIEICRRIRSGATSPSDYHRAKPSRSLSRGRYIKRLRRRRSSTSIDDKDLVQRIEAENEEPVYENPSLLDDETLALYMEQLRRQLSRLERFRQVSFGPFSVARHQNDPQVSWFFRRRSLPSLTDTTTTITTTTTTITSTTQSNIHEQPTLRSIQQLNQHRSRSNKPKSQGNGMSDNSLDNRSQSKRQRSTENSARLPPVSRNVKSGSGQAAMKQTRTIKSIAAEAKKTAEKTTTTPTGRKPSGVAQKIRPKIDSELSHFQMTISCAPKLIDKSKMELDDRGSERSALNLDDEQEAYSSFASPESTDLKSGGQTEPEKSVLPLSHTEMPLNDEKALSQSKIQQLKVEENSNMPSNLSPEILEKTELELRNAEMPINENQKLAENEIETEKKPKRLPTFEHSIAGSGTLEIDKLQVEEMFTKLASEGLTLEEDKITVGATEKSDEIISSPAAITLETETPENKLAERSDVEMCINSSEMLSSTDNGTPSHTEMVNRKVTSNETDVNAEEILAAREGLEETVENRNAIDEGPVSSAASLRRFSDVVEMENALCRTESDGEQEIPVHLEQVAEVELATDQGVVGGEHAVERLPKFPVPAISVTDDESSELARSQDSIGSAQELSNANDLGEKSEIANGVVRREEELECAEDMLFQMEKLQKLEYEGRSIAAEGSAVDGSEEGKIQQPVVNMDDHLECAFKLETDEQSKSFFTGNISLIENHYSKIKEELQQEKEEEPEECLRVEISPAESETEAATTDNEVQKVNDVLEMKSEPAGNESVTQQLLQYMRSVPDNEERKAVVHEIALEADEAVEVQKEKLPEVILLNPEKLIVDGLTNHSEPVIVGMQESQPRILAPLEKQKSDGQGNASTYNTLDAMSSSANGISEKECGTDEILKECVHELNSTVMELNLFEPAVGSLVSDILRSGVTSLESNSEITFEEKSEKTARSVPPDNAEVEGRNGVVEEDEALSEVHCASSEVLPAEVILCEDLKKISDTENFKYGEEIPKIVVCSDETTTSHAINMENLVVKLDSERVEQFQVDPTETLREEKRLQEESGNEEVMASVKKHFSEELDDGKQLIGEHLNEHSQQFMHGTVQDVTELVRERAKGTGKDLEEAIEQVEMEEISESQRNDEFLAQISANGFSKSDFEEVLRKDVESVDSNSNILTTMTKSIHPDGSTTASESCNTTGEPIPIAVSHLYQTSIKRESQNGDGYESNFEYDVSSGRLESGELKLKEGKSELEIPQTTCGKSFTNNVFPECLIISGLTADGQLILSSVSDPMQSSEHKFSDYFPLNDGAYETVSDKVPLISDRNGNPEWKVSDVQHCPSDVMNESNACAADVNANISPSQQSINHKEEMEEHDMVTDEDVFLEQSYAGADECEVENVKIMFQNFFAFHFRFFSRILDELADRAMPGKDEWTERAITQVT</sequence>
<protein>
    <submittedName>
        <fullName evidence="3">Uncharacterized protein</fullName>
    </submittedName>
</protein>
<feature type="compositionally biased region" description="Polar residues" evidence="2">
    <location>
        <begin position="291"/>
        <end position="304"/>
    </location>
</feature>
<dbReference type="PANTHER" id="PTHR23034:SF2">
    <property type="entry name" value="GLUTAMATE-RICH PROTEIN 3"/>
    <property type="match status" value="1"/>
</dbReference>
<keyword evidence="1" id="KW-0175">Coiled coil</keyword>
<gene>
    <name evidence="3" type="ORF">NLS_LOCUS4322</name>
</gene>
<dbReference type="InterPro" id="IPR027962">
    <property type="entry name" value="ERICH3"/>
</dbReference>
<organism evidence="3 4">
    <name type="scientific">Litomosoides sigmodontis</name>
    <name type="common">Filarial nematode worm</name>
    <dbReference type="NCBI Taxonomy" id="42156"/>
    <lineage>
        <taxon>Eukaryota</taxon>
        <taxon>Metazoa</taxon>
        <taxon>Ecdysozoa</taxon>
        <taxon>Nematoda</taxon>
        <taxon>Chromadorea</taxon>
        <taxon>Rhabditida</taxon>
        <taxon>Spirurina</taxon>
        <taxon>Spiruromorpha</taxon>
        <taxon>Filarioidea</taxon>
        <taxon>Onchocercidae</taxon>
        <taxon>Litomosoides</taxon>
    </lineage>
</organism>
<evidence type="ECO:0000313" key="3">
    <source>
        <dbReference type="EMBL" id="VDK79036.1"/>
    </source>
</evidence>
<dbReference type="EMBL" id="UYRX01000272">
    <property type="protein sequence ID" value="VDK79036.1"/>
    <property type="molecule type" value="Genomic_DNA"/>
</dbReference>
<feature type="compositionally biased region" description="Polar residues" evidence="2">
    <location>
        <begin position="695"/>
        <end position="712"/>
    </location>
</feature>
<proteinExistence type="predicted"/>
<feature type="compositionally biased region" description="Polar residues" evidence="2">
    <location>
        <begin position="384"/>
        <end position="393"/>
    </location>
</feature>
<reference evidence="3 4" key="1">
    <citation type="submission" date="2018-08" db="EMBL/GenBank/DDBJ databases">
        <authorList>
            <person name="Laetsch R D."/>
            <person name="Stevens L."/>
            <person name="Kumar S."/>
            <person name="Blaxter L. M."/>
        </authorList>
    </citation>
    <scope>NUCLEOTIDE SEQUENCE [LARGE SCALE GENOMIC DNA]</scope>
</reference>
<feature type="region of interest" description="Disordered" evidence="2">
    <location>
        <begin position="364"/>
        <end position="407"/>
    </location>
</feature>
<keyword evidence="4" id="KW-1185">Reference proteome</keyword>
<feature type="region of interest" description="Disordered" evidence="2">
    <location>
        <begin position="1019"/>
        <end position="1044"/>
    </location>
</feature>
<dbReference type="OMA" id="NESKNIC"/>
<feature type="compositionally biased region" description="Polar residues" evidence="2">
    <location>
        <begin position="255"/>
        <end position="270"/>
    </location>
</feature>
<dbReference type="OrthoDB" id="5838632at2759"/>
<dbReference type="STRING" id="42156.A0A3P6SV15"/>